<dbReference type="EMBL" id="AL445563">
    <property type="protein sequence ID" value="CAC13192.1"/>
    <property type="molecule type" value="Genomic_DNA"/>
</dbReference>
<feature type="signal peptide" evidence="2">
    <location>
        <begin position="1"/>
        <end position="35"/>
    </location>
</feature>
<evidence type="ECO:0000256" key="2">
    <source>
        <dbReference type="SAM" id="SignalP"/>
    </source>
</evidence>
<dbReference type="AlphaFoldDB" id="Q98RJ0"/>
<dbReference type="CDD" id="cd12797">
    <property type="entry name" value="M23_peptidase"/>
    <property type="match status" value="1"/>
</dbReference>
<keyword evidence="3" id="KW-0449">Lipoprotein</keyword>
<evidence type="ECO:0000256" key="1">
    <source>
        <dbReference type="SAM" id="MobiDB-lite"/>
    </source>
</evidence>
<dbReference type="NCBIfam" id="NF045981">
    <property type="entry name" value="MSC0775_fam_LP"/>
    <property type="match status" value="1"/>
</dbReference>
<dbReference type="Gene3D" id="2.70.70.10">
    <property type="entry name" value="Glucose Permease (Domain IIA)"/>
    <property type="match status" value="1"/>
</dbReference>
<dbReference type="RefSeq" id="WP_010924823.1">
    <property type="nucleotide sequence ID" value="NC_002771.1"/>
</dbReference>
<reference evidence="3 4" key="1">
    <citation type="journal article" date="2001" name="Nucleic Acids Res.">
        <title>The complete genome sequence of the murine respiratory pathogen Mycoplasma pulmonis.</title>
        <authorList>
            <person name="Chambaud I."/>
            <person name="Heilig R."/>
            <person name="Ferris S."/>
            <person name="Barbe V."/>
            <person name="Samson D."/>
            <person name="Galisson F."/>
            <person name="Moszer I."/>
            <person name="Dybvig K."/>
            <person name="Wroblewski H."/>
            <person name="Viari A."/>
            <person name="Rocha E.P.C."/>
            <person name="Blanchard A."/>
        </authorList>
    </citation>
    <scope>NUCLEOTIDE SEQUENCE [LARGE SCALE GENOMIC DNA]</scope>
    <source>
        <strain evidence="3 4">UAB CTIP</strain>
    </source>
</reference>
<name>Q98RJ0_MYCPU</name>
<sequence>MTQKEKKQKNKFKKLIKLLSLGIALPLVASFGVVACSTPTQKENQTNSDTSQSTNQPDKNDSSTSLIKTHKELAIDHNKSAYQLNKFLELKLDKHIKVEIENNLDVSNVLAEHFNSNGQWKKLKLNTSALESDEVKNILKANKIDLTKFKFYINENSILVDEQDSRKINFNIHINAVETKENFKLFSSHIIESTYSGFKKNPSELRNMSALEKFIEDNPQKISLKSDKNQNDISFFDIQEEFRKLEDDDFEKLLVKRKDLLKKYFDLQNLENKNEAINFKVNKVYIDNNKENTLAINLRIIRAKLKEVLIRQQDQSLAKRKVTVFTSKEMIFKVSKDTGAMRVKKDDLEFIKANAKLRAFDYSSAYNFDFENMEDSLSKVIVDSTHKKLKYKVLDVTKNDQYTRSWKVKITSISEDPNLDKIEFVKNFEVPERAYIFNQELQDVNKNYSMDLGEFQANQLTEVTDSLRQRLQSPIVSGGWLDIRSIYHARKVLEVTKQLHLAEDVLVEKGTKILAPFDGEIVAAYYLKSERIGYGIGTVTILKVKKKDLIGHVDQSVIDNELAETDSIFISFIHLDDSYLKELGTVKEYKSNIVGRKQERITAAVEEISAKSPKKVKKGDVIGIVGTIQNNGGWVPHVHVEVYYGSSNWYTKEGIKQGLWQRGIHSNTPLYNSYDSSKPEFNPLALKPQAVTYARSKLYHKIDDPSTLAPGEIIDEKYDRRIFYNDYIAYRQYGVLNPNLFFRFNGSSSLKFNIFDIFPNLEEEQE</sequence>
<accession>Q98RJ0</accession>
<dbReference type="BioCyc" id="MPUL272635:G1GT6-19-MONOMER"/>
<keyword evidence="4" id="KW-1185">Reference proteome</keyword>
<dbReference type="PIR" id="C90514">
    <property type="entry name" value="C90514"/>
</dbReference>
<feature type="region of interest" description="Disordered" evidence="1">
    <location>
        <begin position="40"/>
        <end position="64"/>
    </location>
</feature>
<proteinExistence type="predicted"/>
<dbReference type="KEGG" id="mpu:MYPU_0190"/>
<dbReference type="STRING" id="272635.gene:17576598"/>
<dbReference type="InterPro" id="IPR011055">
    <property type="entry name" value="Dup_hybrid_motif"/>
</dbReference>
<dbReference type="eggNOG" id="COG0739">
    <property type="taxonomic scope" value="Bacteria"/>
</dbReference>
<keyword evidence="2" id="KW-0732">Signal</keyword>
<feature type="chain" id="PRO_5004322902" evidence="2">
    <location>
        <begin position="36"/>
        <end position="766"/>
    </location>
</feature>
<gene>
    <name evidence="3" type="ordered locus">MYPU_0190</name>
</gene>
<evidence type="ECO:0000313" key="4">
    <source>
        <dbReference type="Proteomes" id="UP000000528"/>
    </source>
</evidence>
<protein>
    <submittedName>
        <fullName evidence="3">LIPOPROTEIN</fullName>
    </submittedName>
</protein>
<evidence type="ECO:0000313" key="3">
    <source>
        <dbReference type="EMBL" id="CAC13192.1"/>
    </source>
</evidence>
<organism evidence="4">
    <name type="scientific">Mycoplasmopsis pulmonis (strain UAB CTIP)</name>
    <name type="common">Mycoplasma pulmonis</name>
    <dbReference type="NCBI Taxonomy" id="272635"/>
    <lineage>
        <taxon>Bacteria</taxon>
        <taxon>Bacillati</taxon>
        <taxon>Mycoplasmatota</taxon>
        <taxon>Mycoplasmoidales</taxon>
        <taxon>Metamycoplasmataceae</taxon>
        <taxon>Mycoplasmopsis</taxon>
    </lineage>
</organism>
<dbReference type="Proteomes" id="UP000000528">
    <property type="component" value="Chromosome"/>
</dbReference>
<dbReference type="HOGENOM" id="CLU_367540_0_0_14"/>